<sequence>MPLPKSKVAFVTGANGISGNAIIEHLIRQPRGEWSRIVVTSRNAPSNYWEDPRVEFIELDFLSPVEDLISRMTPICNDVTHAYFTSYVHVDEFNKLKDSNVALFENFLTTIDTVAGTSLQRVCLQTGVKHYGCHLGPTPAPMSEEHPRYDDKGLNFYYIQEDLLFTLHKKRQWSWNVIRPSAIVGFTPARSGMAQGLSVALYFVICRELGEKPVFPGNKFSWTVAENQSSAAGLADMTIWATTQPHTANEAFNHADGDIYCYRDLFPRIGAYFGVQVEEPKFAARGESFKYIENEFALKEWAEDKQPVWELITKKYGGKPEAFGWGTWRVMDWALGKSWSAATSISKARKFGWTRYDDTWDNWVDTIRAFENAGILPRLPVLGNRANYYDA</sequence>
<name>A0A6A7ANY8_9PLEO</name>
<evidence type="ECO:0000259" key="1">
    <source>
        <dbReference type="Pfam" id="PF22917"/>
    </source>
</evidence>
<gene>
    <name evidence="2" type="ORF">T440DRAFT_512419</name>
</gene>
<dbReference type="PANTHER" id="PTHR32487">
    <property type="entry name" value="3-OXO-DELTA(4,5)-STEROID 5-BETA-REDUCTASE"/>
    <property type="match status" value="1"/>
</dbReference>
<evidence type="ECO:0000313" key="2">
    <source>
        <dbReference type="EMBL" id="KAF2843998.1"/>
    </source>
</evidence>
<dbReference type="InterPro" id="IPR036291">
    <property type="entry name" value="NAD(P)-bd_dom_sf"/>
</dbReference>
<dbReference type="OrthoDB" id="1731983at2759"/>
<dbReference type="Gene3D" id="3.40.50.720">
    <property type="entry name" value="NAD(P)-binding Rossmann-like Domain"/>
    <property type="match status" value="1"/>
</dbReference>
<protein>
    <recommendedName>
        <fullName evidence="1">PRISE-like Rossmann-fold domain-containing protein</fullName>
    </recommendedName>
</protein>
<accession>A0A6A7ANY8</accession>
<dbReference type="EMBL" id="MU006441">
    <property type="protein sequence ID" value="KAF2843998.1"/>
    <property type="molecule type" value="Genomic_DNA"/>
</dbReference>
<proteinExistence type="predicted"/>
<organism evidence="2 3">
    <name type="scientific">Plenodomus tracheiphilus IPT5</name>
    <dbReference type="NCBI Taxonomy" id="1408161"/>
    <lineage>
        <taxon>Eukaryota</taxon>
        <taxon>Fungi</taxon>
        <taxon>Dikarya</taxon>
        <taxon>Ascomycota</taxon>
        <taxon>Pezizomycotina</taxon>
        <taxon>Dothideomycetes</taxon>
        <taxon>Pleosporomycetidae</taxon>
        <taxon>Pleosporales</taxon>
        <taxon>Pleosporineae</taxon>
        <taxon>Leptosphaeriaceae</taxon>
        <taxon>Plenodomus</taxon>
    </lineage>
</organism>
<dbReference type="Proteomes" id="UP000799423">
    <property type="component" value="Unassembled WGS sequence"/>
</dbReference>
<dbReference type="SUPFAM" id="SSF51735">
    <property type="entry name" value="NAD(P)-binding Rossmann-fold domains"/>
    <property type="match status" value="1"/>
</dbReference>
<keyword evidence="3" id="KW-1185">Reference proteome</keyword>
<evidence type="ECO:0000313" key="3">
    <source>
        <dbReference type="Proteomes" id="UP000799423"/>
    </source>
</evidence>
<feature type="domain" description="PRISE-like Rossmann-fold" evidence="1">
    <location>
        <begin position="9"/>
        <end position="319"/>
    </location>
</feature>
<reference evidence="2" key="1">
    <citation type="submission" date="2020-01" db="EMBL/GenBank/DDBJ databases">
        <authorList>
            <consortium name="DOE Joint Genome Institute"/>
            <person name="Haridas S."/>
            <person name="Albert R."/>
            <person name="Binder M."/>
            <person name="Bloem J."/>
            <person name="Labutti K."/>
            <person name="Salamov A."/>
            <person name="Andreopoulos B."/>
            <person name="Baker S.E."/>
            <person name="Barry K."/>
            <person name="Bills G."/>
            <person name="Bluhm B.H."/>
            <person name="Cannon C."/>
            <person name="Castanera R."/>
            <person name="Culley D.E."/>
            <person name="Daum C."/>
            <person name="Ezra D."/>
            <person name="Gonzalez J.B."/>
            <person name="Henrissat B."/>
            <person name="Kuo A."/>
            <person name="Liang C."/>
            <person name="Lipzen A."/>
            <person name="Lutzoni F."/>
            <person name="Magnuson J."/>
            <person name="Mondo S."/>
            <person name="Nolan M."/>
            <person name="Ohm R."/>
            <person name="Pangilinan J."/>
            <person name="Park H.-J."/>
            <person name="Ramirez L."/>
            <person name="Alfaro M."/>
            <person name="Sun H."/>
            <person name="Tritt A."/>
            <person name="Yoshinaga Y."/>
            <person name="Zwiers L.-H."/>
            <person name="Turgeon B.G."/>
            <person name="Goodwin S.B."/>
            <person name="Spatafora J.W."/>
            <person name="Crous P.W."/>
            <person name="Grigoriev I.V."/>
        </authorList>
    </citation>
    <scope>NUCLEOTIDE SEQUENCE</scope>
    <source>
        <strain evidence="2">IPT5</strain>
    </source>
</reference>
<dbReference type="InterPro" id="IPR055222">
    <property type="entry name" value="PRISE-like_Rossmann-fold"/>
</dbReference>
<dbReference type="AlphaFoldDB" id="A0A6A7ANY8"/>
<dbReference type="Pfam" id="PF22917">
    <property type="entry name" value="PRISE"/>
    <property type="match status" value="1"/>
</dbReference>
<dbReference type="PANTHER" id="PTHR32487:SF0">
    <property type="entry name" value="3-OXO-DELTA(4,5)-STEROID 5-BETA-REDUCTASE"/>
    <property type="match status" value="1"/>
</dbReference>
<dbReference type="CDD" id="cd08948">
    <property type="entry name" value="5beta-POR_like_SDR_a"/>
    <property type="match status" value="1"/>
</dbReference>